<dbReference type="InterPro" id="IPR026444">
    <property type="entry name" value="Secre_tail"/>
</dbReference>
<organism evidence="2 3">
    <name type="scientific">Polluticaenibacter yanchengensis</name>
    <dbReference type="NCBI Taxonomy" id="3014562"/>
    <lineage>
        <taxon>Bacteria</taxon>
        <taxon>Pseudomonadati</taxon>
        <taxon>Bacteroidota</taxon>
        <taxon>Chitinophagia</taxon>
        <taxon>Chitinophagales</taxon>
        <taxon>Chitinophagaceae</taxon>
        <taxon>Polluticaenibacter</taxon>
    </lineage>
</organism>
<protein>
    <submittedName>
        <fullName evidence="2">T9SS type A sorting domain-containing protein</fullName>
    </submittedName>
</protein>
<keyword evidence="3" id="KW-1185">Reference proteome</keyword>
<accession>A0ABT4UL36</accession>
<dbReference type="NCBIfam" id="TIGR04183">
    <property type="entry name" value="Por_Secre_tail"/>
    <property type="match status" value="1"/>
</dbReference>
<evidence type="ECO:0000313" key="3">
    <source>
        <dbReference type="Proteomes" id="UP001210231"/>
    </source>
</evidence>
<name>A0ABT4UL36_9BACT</name>
<dbReference type="InterPro" id="IPR013783">
    <property type="entry name" value="Ig-like_fold"/>
</dbReference>
<dbReference type="Pfam" id="PF18962">
    <property type="entry name" value="Por_Secre_tail"/>
    <property type="match status" value="1"/>
</dbReference>
<proteinExistence type="predicted"/>
<evidence type="ECO:0000259" key="1">
    <source>
        <dbReference type="Pfam" id="PF18962"/>
    </source>
</evidence>
<dbReference type="Proteomes" id="UP001210231">
    <property type="component" value="Unassembled WGS sequence"/>
</dbReference>
<comment type="caution">
    <text evidence="2">The sequence shown here is derived from an EMBL/GenBank/DDBJ whole genome shotgun (WGS) entry which is preliminary data.</text>
</comment>
<dbReference type="EMBL" id="JAQGEF010000009">
    <property type="protein sequence ID" value="MDA3615042.1"/>
    <property type="molecule type" value="Genomic_DNA"/>
</dbReference>
<sequence>MKKLLNPKMDSKKVKTLVLLCIWFAVPLFFTNFSFGQGSCTINAGGNALVCGSSTTLTATTGGSLTGTPVWSFISGPVTPVIATPNNLVTNVTGMSVSGNYVFQISHECTNGTTAVSQITITARPKPASFTAGPDITSVCATVGSTSLSGVIPAGFTGQWRSVNIYSYERFSQIVSTNSQFNSTTSATPVFSLINKANHEIDPSYYAILRITSADGCFYDDTAVVRFKPNVQIQVPTTVSKCRTPGSTVDFFDFLSGSPMFNTNYPGSAGTVAAGTTVTLNVISQPSGANMVFNRFDDTRRAYFTGMNINGTYQFTLRIVNSCGDYTTPTISYTYTGTSPRQVLFQMASHPEQYVVYSSGGSGGELHCNTKIGSTASEAFYFNIDPLDDATVITTTVTPANNFPPGGAPTVVVTGTSTANRVATVTPPAGGWSAGTYKFSISTNNGSCGISQSYYIHVSDGNRPNVSVANQTVCYPGTGSISATINLPAVYQQVVNSSYFQDFSGVYNFNVVSKPAGSAVPTYTATNGRTLTSTQTTISNLDRAGDYVFSIAAAPLSGSSVGPFLTQEYACSGASLTSTFTIRVENRINANAGSDQDVSYEESAGIAGNSPGAGSGMWRLVSYPAGTTPVIASPTSNLTSVSGLTKVGVYELEWTITSPLGSCVSSDRVQLISSAVLPVSIIDFDAARAGNIAVLNWKTASETNNKGFEVERSTDGVSWLGIGFIESKANGGNSSNELAYTFNDHTPDKGMNYYRLRQTDVNGKVEYSAVRQLNFGNNAALVKLYPNPAKTLVKMTGVEPGTLIRIDDISGKTVLTSVRTGGTQETWAVNISALPKGTYMIIIMGKDGSIITRKLLKD</sequence>
<reference evidence="2 3" key="1">
    <citation type="submission" date="2022-12" db="EMBL/GenBank/DDBJ databases">
        <title>Chitinophagaceae gen. sp. nov., a new member of the family Chitinophagaceae, isolated from soil in a chemical factory.</title>
        <authorList>
            <person name="Ke Z."/>
        </authorList>
    </citation>
    <scope>NUCLEOTIDE SEQUENCE [LARGE SCALE GENOMIC DNA]</scope>
    <source>
        <strain evidence="2 3">LY-5</strain>
    </source>
</reference>
<feature type="domain" description="Secretion system C-terminal sorting" evidence="1">
    <location>
        <begin position="784"/>
        <end position="855"/>
    </location>
</feature>
<dbReference type="Gene3D" id="2.60.40.10">
    <property type="entry name" value="Immunoglobulins"/>
    <property type="match status" value="1"/>
</dbReference>
<gene>
    <name evidence="2" type="ORF">O3P16_09505</name>
</gene>
<dbReference type="RefSeq" id="WP_407031367.1">
    <property type="nucleotide sequence ID" value="NZ_JAQGEF010000009.1"/>
</dbReference>
<evidence type="ECO:0000313" key="2">
    <source>
        <dbReference type="EMBL" id="MDA3615042.1"/>
    </source>
</evidence>